<evidence type="ECO:0000313" key="4">
    <source>
        <dbReference type="Proteomes" id="UP001642409"/>
    </source>
</evidence>
<reference evidence="3 4" key="2">
    <citation type="submission" date="2024-07" db="EMBL/GenBank/DDBJ databases">
        <authorList>
            <person name="Akdeniz Z."/>
        </authorList>
    </citation>
    <scope>NUCLEOTIDE SEQUENCE [LARGE SCALE GENOMIC DNA]</scope>
</reference>
<keyword evidence="1" id="KW-1133">Transmembrane helix</keyword>
<name>A0AA86U0B4_9EUKA</name>
<dbReference type="EMBL" id="CATOUU010000600">
    <property type="protein sequence ID" value="CAI9935276.1"/>
    <property type="molecule type" value="Genomic_DNA"/>
</dbReference>
<dbReference type="Proteomes" id="UP001642409">
    <property type="component" value="Unassembled WGS sequence"/>
</dbReference>
<keyword evidence="1" id="KW-0472">Membrane</keyword>
<evidence type="ECO:0000313" key="3">
    <source>
        <dbReference type="EMBL" id="CAL6097565.1"/>
    </source>
</evidence>
<reference evidence="2" key="1">
    <citation type="submission" date="2023-06" db="EMBL/GenBank/DDBJ databases">
        <authorList>
            <person name="Kurt Z."/>
        </authorList>
    </citation>
    <scope>NUCLEOTIDE SEQUENCE</scope>
</reference>
<gene>
    <name evidence="2" type="ORF">HINF_LOCUS22921</name>
    <name evidence="3" type="ORF">HINF_LOCUS69115</name>
</gene>
<comment type="caution">
    <text evidence="2">The sequence shown here is derived from an EMBL/GenBank/DDBJ whole genome shotgun (WGS) entry which is preliminary data.</text>
</comment>
<proteinExistence type="predicted"/>
<dbReference type="AlphaFoldDB" id="A0AA86U0B4"/>
<keyword evidence="1" id="KW-0812">Transmembrane</keyword>
<feature type="transmembrane region" description="Helical" evidence="1">
    <location>
        <begin position="188"/>
        <end position="207"/>
    </location>
</feature>
<evidence type="ECO:0000313" key="2">
    <source>
        <dbReference type="EMBL" id="CAI9935276.1"/>
    </source>
</evidence>
<keyword evidence="4" id="KW-1185">Reference proteome</keyword>
<protein>
    <submittedName>
        <fullName evidence="3">Hypothetical_protein</fullName>
    </submittedName>
</protein>
<evidence type="ECO:0000256" key="1">
    <source>
        <dbReference type="SAM" id="Phobius"/>
    </source>
</evidence>
<accession>A0AA86U0B4</accession>
<dbReference type="EMBL" id="CAXDID020000499">
    <property type="protein sequence ID" value="CAL6097565.1"/>
    <property type="molecule type" value="Genomic_DNA"/>
</dbReference>
<organism evidence="2">
    <name type="scientific">Hexamita inflata</name>
    <dbReference type="NCBI Taxonomy" id="28002"/>
    <lineage>
        <taxon>Eukaryota</taxon>
        <taxon>Metamonada</taxon>
        <taxon>Diplomonadida</taxon>
        <taxon>Hexamitidae</taxon>
        <taxon>Hexamitinae</taxon>
        <taxon>Hexamita</taxon>
    </lineage>
</organism>
<sequence>MYSIINALRLLISQQVTRTNDSKSFSGGICAYLYSESVLSVDYLKVNGSAIKSIHTGAFICGSVVVKSVLKVNGVNISSSKVNVEYQAFAGVVTAVLQSTSMMQIRDLLVSDVQVNSKVDSYSAVICAHANKFSCTRQQIQIMRKQITCSQRPNLTQGSLQLICFQTALSSYLFLSCPIPLFSGSGPLEWLVFWTTAVLNFVLLHWLSCKRSADKRLQQQSGTLKTDPF</sequence>